<accession>A0A3B6W4M8</accession>
<name>A0A3B6W4M8_BRAHO</name>
<feature type="transmembrane region" description="Helical" evidence="1">
    <location>
        <begin position="487"/>
        <end position="506"/>
    </location>
</feature>
<proteinExistence type="predicted"/>
<keyword evidence="1" id="KW-1133">Transmembrane helix</keyword>
<reference evidence="3" key="1">
    <citation type="journal article" date="2016" name="Genome Announc.">
        <title>Complete Genome Sequence of Brachyspira hyodysenteriae Type Strain B78 (ATCC 27164).</title>
        <authorList>
            <person name="Mirajkar N.S."/>
            <person name="Johnson T.J."/>
            <person name="Gebhart C.J."/>
        </authorList>
    </citation>
    <scope>NUCLEOTIDE SEQUENCE [LARGE SCALE GENOMIC DNA]</scope>
    <source>
        <strain evidence="3">B78</strain>
    </source>
</reference>
<keyword evidence="1" id="KW-0472">Membrane</keyword>
<keyword evidence="1" id="KW-0812">Transmembrane</keyword>
<evidence type="ECO:0000256" key="1">
    <source>
        <dbReference type="SAM" id="Phobius"/>
    </source>
</evidence>
<protein>
    <recommendedName>
        <fullName evidence="4">Pentapeptide repeat-containing protein</fullName>
    </recommendedName>
</protein>
<evidence type="ECO:0000313" key="2">
    <source>
        <dbReference type="EMBL" id="ANN63524.1"/>
    </source>
</evidence>
<reference evidence="3" key="2">
    <citation type="journal article" date="2017" name="Genome Announc.">
        <title>Correction for Mirajkar et al., Complete Genome Sequence of Brachyspira hyodysenteriae Type Strain B78 (ATCC 27164).</title>
        <authorList>
            <person name="Mirajkar N.S."/>
            <person name="Johnson T.J."/>
            <person name="Gebhart C.J."/>
        </authorList>
    </citation>
    <scope>NUCLEOTIDE SEQUENCE [LARGE SCALE GENOMIC DNA]</scope>
    <source>
        <strain evidence="3">B78</strain>
    </source>
</reference>
<feature type="transmembrane region" description="Helical" evidence="1">
    <location>
        <begin position="424"/>
        <end position="444"/>
    </location>
</feature>
<evidence type="ECO:0000313" key="3">
    <source>
        <dbReference type="Proteomes" id="UP000092328"/>
    </source>
</evidence>
<gene>
    <name evidence="2" type="ORF">BHYOB78_06485</name>
</gene>
<keyword evidence="3" id="KW-1185">Reference proteome</keyword>
<dbReference type="OrthoDB" id="306902at2"/>
<dbReference type="RefSeq" id="WP_020064750.1">
    <property type="nucleotide sequence ID" value="NZ_CP015910.2"/>
</dbReference>
<evidence type="ECO:0008006" key="4">
    <source>
        <dbReference type="Google" id="ProtNLM"/>
    </source>
</evidence>
<dbReference type="EMBL" id="CP015910">
    <property type="protein sequence ID" value="ANN63524.1"/>
    <property type="molecule type" value="Genomic_DNA"/>
</dbReference>
<organism evidence="2 3">
    <name type="scientific">Brachyspira hyodysenteriae ATCC 27164</name>
    <dbReference type="NCBI Taxonomy" id="1266923"/>
    <lineage>
        <taxon>Bacteria</taxon>
        <taxon>Pseudomonadati</taxon>
        <taxon>Spirochaetota</taxon>
        <taxon>Spirochaetia</taxon>
        <taxon>Brachyspirales</taxon>
        <taxon>Brachyspiraceae</taxon>
        <taxon>Brachyspira</taxon>
    </lineage>
</organism>
<dbReference type="KEGG" id="bhd:BHYOB78_06485"/>
<sequence length="521" mass="61189">MTILNVNDLKEFNEQPTEYNTEEELIDWLKWDLYQQAIRNGKIPNENNIVTITDEEEKEFEILIGNINKKIIINDYIDLENILKDFLNNREINYKITFSNLELKNTIRIHEIIFNNIVQLLDTKIGKVYCVYSHFFDEVIIKTSTFDNDIYFEDCHFYNSFKCISSKFSMFRIINSIFNEKIRFDNNVFNGFTNFSNSIFNNEVFFNESYSSYSNFNDIIIINCCKFNNGIIFENIDINEDMYISNTNIINSIKFFETSICKNMELYNLNIDYIIFNKIKMKNSSTYLSLINSNDIKELSFVDINIDGKINLQNIEVNEADFKGSIINGGLINPVNFKVNKFANRESALFLKQQAYAVNNTIDALQYKSKEIECHKDDLIKSAKDIIQNKEYSFSKKIKELYKIVGDIASIYLSSLYSDNGQNWIKALFMTIFITIICFTVFYIPDLTKANIIRLYYKNLFPELIKYFIPTDYSLIIKYAASKLNLFFKTFGVLVYFLGKILFWYGSVQTVQAFRKFAKGA</sequence>
<dbReference type="AlphaFoldDB" id="A0A3B6W4M8"/>
<dbReference type="Proteomes" id="UP000092328">
    <property type="component" value="Chromosome"/>
</dbReference>